<evidence type="ECO:0000313" key="1">
    <source>
        <dbReference type="EMBL" id="KGQ22163.2"/>
    </source>
</evidence>
<dbReference type="Gene3D" id="3.40.50.10420">
    <property type="entry name" value="NagB/RpiA/CoA transferase-like"/>
    <property type="match status" value="1"/>
</dbReference>
<dbReference type="OrthoDB" id="9801938at2"/>
<dbReference type="InterPro" id="IPR024185">
    <property type="entry name" value="FTHF_cligase-like_sf"/>
</dbReference>
<dbReference type="PANTHER" id="PTHR13017:SF0">
    <property type="entry name" value="METHENYLTETRAHYDROFOLATE SYNTHASE DOMAIN-CONTAINING PROTEIN"/>
    <property type="match status" value="1"/>
</dbReference>
<dbReference type="PANTHER" id="PTHR13017">
    <property type="entry name" value="5-FORMYLTETRAHYDROFOLATE CYCLO-LIGASE-RELATED"/>
    <property type="match status" value="1"/>
</dbReference>
<proteinExistence type="predicted"/>
<comment type="caution">
    <text evidence="1">The sequence shown here is derived from an EMBL/GenBank/DDBJ whole genome shotgun (WGS) entry which is preliminary data.</text>
</comment>
<dbReference type="RefSeq" id="WP_038063637.1">
    <property type="nucleotide sequence ID" value="NZ_JPSL02000038.1"/>
</dbReference>
<sequence length="193" mass="21195">MSLGALREEVWNTLARYDLALHPTPPHGHHPNFKGARRAAERLMSTPEFQGAKVVLAGMDAVLKPLREAALRAGKALILPHPDRPGEFLKVEGLDPRRLFRVREVSRYGQPVDLAALAVDLVLVGAVAVDEEGGWVGKGYGFPQAWLEVQAPFATLAHPVMVYPRLPERERTVQLIATPQRLIRTGGPKGGLR</sequence>
<accession>A0A0A2WQV8</accession>
<organism evidence="1 2">
    <name type="scientific">Thermus filiformis</name>
    <dbReference type="NCBI Taxonomy" id="276"/>
    <lineage>
        <taxon>Bacteria</taxon>
        <taxon>Thermotogati</taxon>
        <taxon>Deinococcota</taxon>
        <taxon>Deinococci</taxon>
        <taxon>Thermales</taxon>
        <taxon>Thermaceae</taxon>
        <taxon>Thermus</taxon>
    </lineage>
</organism>
<evidence type="ECO:0000313" key="2">
    <source>
        <dbReference type="Proteomes" id="UP000030364"/>
    </source>
</evidence>
<dbReference type="GO" id="GO:0016874">
    <property type="term" value="F:ligase activity"/>
    <property type="evidence" value="ECO:0007669"/>
    <property type="project" value="UniProtKB-KW"/>
</dbReference>
<name>A0A0A2WQV8_THEFI</name>
<reference evidence="1 2" key="1">
    <citation type="journal article" date="2015" name="Genome Announc.">
        <title>Draft Genome Sequence of the Thermophile Thermus filiformis ATCC 43280, Producer of Carotenoid-(Di)glucoside-Branched Fatty Acid (Di)esters and Source of Hyperthermostable Enzymes of Biotechnological Interest.</title>
        <authorList>
            <person name="Mandelli F."/>
            <person name="Oliveira Ramires B."/>
            <person name="Couger M.B."/>
            <person name="Paixao D.A."/>
            <person name="Camilo C.M."/>
            <person name="Polikarpov I."/>
            <person name="Prade R."/>
            <person name="Riano-Pachon D.M."/>
            <person name="Squina F.M."/>
        </authorList>
    </citation>
    <scope>NUCLEOTIDE SEQUENCE [LARGE SCALE GENOMIC DNA]</scope>
    <source>
        <strain evidence="1 2">ATCC 43280</strain>
    </source>
</reference>
<dbReference type="Proteomes" id="UP000030364">
    <property type="component" value="Unassembled WGS sequence"/>
</dbReference>
<dbReference type="AlphaFoldDB" id="A0A0A2WQV8"/>
<gene>
    <name evidence="1" type="ORF">THFILI_04495</name>
</gene>
<protein>
    <submittedName>
        <fullName evidence="1">5-formyltetrahydrofolate cyclo-ligase</fullName>
    </submittedName>
</protein>
<dbReference type="SUPFAM" id="SSF100950">
    <property type="entry name" value="NagB/RpiA/CoA transferase-like"/>
    <property type="match status" value="1"/>
</dbReference>
<dbReference type="STRING" id="276.THFILI_04495"/>
<keyword evidence="2" id="KW-1185">Reference proteome</keyword>
<dbReference type="InterPro" id="IPR037171">
    <property type="entry name" value="NagB/RpiA_transferase-like"/>
</dbReference>
<dbReference type="EMBL" id="JPSL02000038">
    <property type="protein sequence ID" value="KGQ22163.2"/>
    <property type="molecule type" value="Genomic_DNA"/>
</dbReference>
<dbReference type="InterPro" id="IPR002698">
    <property type="entry name" value="FTHF_cligase"/>
</dbReference>
<dbReference type="Pfam" id="PF01812">
    <property type="entry name" value="5-FTHF_cyc-lig"/>
    <property type="match status" value="1"/>
</dbReference>
<dbReference type="GO" id="GO:0005737">
    <property type="term" value="C:cytoplasm"/>
    <property type="evidence" value="ECO:0007669"/>
    <property type="project" value="TreeGrafter"/>
</dbReference>